<feature type="domain" description="VOC" evidence="1">
    <location>
        <begin position="142"/>
        <end position="258"/>
    </location>
</feature>
<dbReference type="Gene3D" id="3.10.180.10">
    <property type="entry name" value="2,3-Dihydroxybiphenyl 1,2-Dioxygenase, domain 1"/>
    <property type="match status" value="2"/>
</dbReference>
<feature type="domain" description="VOC" evidence="1">
    <location>
        <begin position="11"/>
        <end position="129"/>
    </location>
</feature>
<keyword evidence="3" id="KW-1185">Reference proteome</keyword>
<dbReference type="Pfam" id="PF18029">
    <property type="entry name" value="Glyoxalase_6"/>
    <property type="match status" value="1"/>
</dbReference>
<dbReference type="RefSeq" id="WP_208844373.1">
    <property type="nucleotide sequence ID" value="NZ_CP072133.1"/>
</dbReference>
<proteinExistence type="predicted"/>
<gene>
    <name evidence="2" type="ORF">J5O05_08260</name>
</gene>
<dbReference type="InterPro" id="IPR004360">
    <property type="entry name" value="Glyas_Fos-R_dOase_dom"/>
</dbReference>
<sequence>MAIVSSSPVHTFCWAELCSSDWKAAKQFYQTLFNWTSIDQPIGADCFYTITQKDGVDVAAMYQMMASQQAEQIPSHWLLYIAVNNVDEMAVKATALGAEIIHGPHDVPGAGRMVMLNEPGGAVFALWQGSEHMGTQRKLETNVPYWHELASKNASKSRAFYSALFDWEVQIKPMEGMEYSLFCQHGQPIAGLMEMTEEWGDIPAHWMVYFAVANTDAMVDNVINLGGEVCVPATDIPEVGRFAVITDPSGAVFSIIQSSMGDVELA</sequence>
<accession>A0A975DJ99</accession>
<dbReference type="KEGG" id="pxi:J5O05_08260"/>
<evidence type="ECO:0000313" key="3">
    <source>
        <dbReference type="Proteomes" id="UP000664904"/>
    </source>
</evidence>
<organism evidence="2 3">
    <name type="scientific">Pseudoalteromonas xiamenensis</name>
    <dbReference type="NCBI Taxonomy" id="882626"/>
    <lineage>
        <taxon>Bacteria</taxon>
        <taxon>Pseudomonadati</taxon>
        <taxon>Pseudomonadota</taxon>
        <taxon>Gammaproteobacteria</taxon>
        <taxon>Alteromonadales</taxon>
        <taxon>Pseudoalteromonadaceae</taxon>
        <taxon>Pseudoalteromonas</taxon>
    </lineage>
</organism>
<dbReference type="InterPro" id="IPR037523">
    <property type="entry name" value="VOC_core"/>
</dbReference>
<reference evidence="2" key="1">
    <citation type="submission" date="2021-03" db="EMBL/GenBank/DDBJ databases">
        <title>Complete Genome of Pseudoalteromonas xiamenensis STKMTI.2, a new potential marine bacterium producing anti-Vibrio compounds.</title>
        <authorList>
            <person name="Handayani D.P."/>
            <person name="Isnansetyo A."/>
            <person name="Istiqomah I."/>
            <person name="Jumina J."/>
        </authorList>
    </citation>
    <scope>NUCLEOTIDE SEQUENCE</scope>
    <source>
        <strain evidence="2">STKMTI.2</strain>
    </source>
</reference>
<dbReference type="Pfam" id="PF00903">
    <property type="entry name" value="Glyoxalase"/>
    <property type="match status" value="1"/>
</dbReference>
<dbReference type="PANTHER" id="PTHR33993:SF14">
    <property type="entry name" value="GB|AAF24581.1"/>
    <property type="match status" value="1"/>
</dbReference>
<dbReference type="PANTHER" id="PTHR33993">
    <property type="entry name" value="GLYOXALASE-RELATED"/>
    <property type="match status" value="1"/>
</dbReference>
<dbReference type="AlphaFoldDB" id="A0A975DJ99"/>
<dbReference type="PROSITE" id="PS51819">
    <property type="entry name" value="VOC"/>
    <property type="match status" value="2"/>
</dbReference>
<protein>
    <submittedName>
        <fullName evidence="2">VOC family protein</fullName>
    </submittedName>
</protein>
<name>A0A975DJ99_9GAMM</name>
<dbReference type="InterPro" id="IPR041581">
    <property type="entry name" value="Glyoxalase_6"/>
</dbReference>
<dbReference type="InterPro" id="IPR052164">
    <property type="entry name" value="Anthracycline_SecMetBiosynth"/>
</dbReference>
<dbReference type="Proteomes" id="UP000664904">
    <property type="component" value="Chromosome"/>
</dbReference>
<dbReference type="InterPro" id="IPR029068">
    <property type="entry name" value="Glyas_Bleomycin-R_OHBP_Dase"/>
</dbReference>
<dbReference type="SUPFAM" id="SSF54593">
    <property type="entry name" value="Glyoxalase/Bleomycin resistance protein/Dihydroxybiphenyl dioxygenase"/>
    <property type="match status" value="2"/>
</dbReference>
<dbReference type="EMBL" id="CP072133">
    <property type="protein sequence ID" value="QTH72750.1"/>
    <property type="molecule type" value="Genomic_DNA"/>
</dbReference>
<dbReference type="CDD" id="cd07247">
    <property type="entry name" value="SgaA_N_like"/>
    <property type="match status" value="2"/>
</dbReference>
<evidence type="ECO:0000313" key="2">
    <source>
        <dbReference type="EMBL" id="QTH72750.1"/>
    </source>
</evidence>
<evidence type="ECO:0000259" key="1">
    <source>
        <dbReference type="PROSITE" id="PS51819"/>
    </source>
</evidence>